<feature type="region of interest" description="Disordered" evidence="1">
    <location>
        <begin position="22"/>
        <end position="63"/>
    </location>
</feature>
<proteinExistence type="predicted"/>
<sequence length="191" mass="21653">MPRRLDKFLQIAPHSLAIVLSPCGGDEAAPPEQAAARAQREGDDAGGEAGQGSRAEGEPAADSELGRHHIGYEIFADFKQGNMQHFWNKKVTAAVAETFFLGWIDEQVLLIQGKEEHLEALREGWMRRALKPPAGFQIKCLEVLAEEQQYEEVFLKLEESQMDREMEKHDQRIKPIKKCFDLFELISHQQV</sequence>
<dbReference type="KEGG" id="pgut:117680197"/>
<accession>A0A6P9E1X5</accession>
<dbReference type="InParanoid" id="A0A6P9E1X5"/>
<dbReference type="Proteomes" id="UP001652622">
    <property type="component" value="Unplaced"/>
</dbReference>
<dbReference type="GO" id="GO:0000977">
    <property type="term" value="F:RNA polymerase II transcription regulatory region sequence-specific DNA binding"/>
    <property type="evidence" value="ECO:0007669"/>
    <property type="project" value="TreeGrafter"/>
</dbReference>
<dbReference type="OMA" id="IKCLEYK"/>
<organism evidence="2 3">
    <name type="scientific">Pantherophis guttatus</name>
    <name type="common">Corn snake</name>
    <name type="synonym">Elaphe guttata</name>
    <dbReference type="NCBI Taxonomy" id="94885"/>
    <lineage>
        <taxon>Eukaryota</taxon>
        <taxon>Metazoa</taxon>
        <taxon>Chordata</taxon>
        <taxon>Craniata</taxon>
        <taxon>Vertebrata</taxon>
        <taxon>Euteleostomi</taxon>
        <taxon>Lepidosauria</taxon>
        <taxon>Squamata</taxon>
        <taxon>Bifurcata</taxon>
        <taxon>Unidentata</taxon>
        <taxon>Episquamata</taxon>
        <taxon>Toxicofera</taxon>
        <taxon>Serpentes</taxon>
        <taxon>Colubroidea</taxon>
        <taxon>Colubridae</taxon>
        <taxon>Colubrinae</taxon>
        <taxon>Pantherophis</taxon>
    </lineage>
</organism>
<dbReference type="GeneID" id="117680197"/>
<evidence type="ECO:0000313" key="2">
    <source>
        <dbReference type="Proteomes" id="UP001652622"/>
    </source>
</evidence>
<evidence type="ECO:0000313" key="3">
    <source>
        <dbReference type="RefSeq" id="XP_034298696.1"/>
    </source>
</evidence>
<protein>
    <submittedName>
        <fullName evidence="3">Uncharacterized protein LOC117680197 isoform X1</fullName>
    </submittedName>
</protein>
<dbReference type="GO" id="GO:0006357">
    <property type="term" value="P:regulation of transcription by RNA polymerase II"/>
    <property type="evidence" value="ECO:0007669"/>
    <property type="project" value="InterPro"/>
</dbReference>
<dbReference type="AlphaFoldDB" id="A0A6P9E1X5"/>
<dbReference type="GO" id="GO:0005634">
    <property type="term" value="C:nucleus"/>
    <property type="evidence" value="ECO:0007669"/>
    <property type="project" value="TreeGrafter"/>
</dbReference>
<feature type="compositionally biased region" description="Low complexity" evidence="1">
    <location>
        <begin position="24"/>
        <end position="37"/>
    </location>
</feature>
<dbReference type="PANTHER" id="PTHR22437">
    <property type="entry name" value="WINGED HELIX DOMAIN-CONTAINING PROTEIN"/>
    <property type="match status" value="1"/>
</dbReference>
<keyword evidence="2" id="KW-1185">Reference proteome</keyword>
<dbReference type="InterPro" id="IPR040126">
    <property type="entry name" value="STOX1/2"/>
</dbReference>
<reference evidence="3" key="1">
    <citation type="submission" date="2025-08" db="UniProtKB">
        <authorList>
            <consortium name="RefSeq"/>
        </authorList>
    </citation>
    <scope>IDENTIFICATION</scope>
    <source>
        <tissue evidence="3">Blood</tissue>
    </source>
</reference>
<name>A0A6P9E1X5_PANGU</name>
<gene>
    <name evidence="3" type="primary">LOC117680197</name>
</gene>
<evidence type="ECO:0000256" key="1">
    <source>
        <dbReference type="SAM" id="MobiDB-lite"/>
    </source>
</evidence>
<dbReference type="GO" id="GO:0005737">
    <property type="term" value="C:cytoplasm"/>
    <property type="evidence" value="ECO:0007669"/>
    <property type="project" value="TreeGrafter"/>
</dbReference>
<dbReference type="PANTHER" id="PTHR22437:SF2">
    <property type="entry name" value="STORKHEAD-BOX PROTEIN 2"/>
    <property type="match status" value="1"/>
</dbReference>
<dbReference type="RefSeq" id="XP_034298696.1">
    <property type="nucleotide sequence ID" value="XM_034442805.1"/>
</dbReference>